<protein>
    <recommendedName>
        <fullName evidence="10">WD repeat protein</fullName>
    </recommendedName>
</protein>
<keyword evidence="4" id="KW-0863">Zinc-finger</keyword>
<dbReference type="InterPro" id="IPR036322">
    <property type="entry name" value="WD40_repeat_dom_sf"/>
</dbReference>
<dbReference type="Gene3D" id="2.130.10.10">
    <property type="entry name" value="YVTN repeat-like/Quinoprotein amine dehydrogenase"/>
    <property type="match status" value="2"/>
</dbReference>
<evidence type="ECO:0000256" key="6">
    <source>
        <dbReference type="PROSITE-ProRule" id="PRU00221"/>
    </source>
</evidence>
<feature type="compositionally biased region" description="Basic and acidic residues" evidence="7">
    <location>
        <begin position="956"/>
        <end position="971"/>
    </location>
</feature>
<feature type="region of interest" description="Disordered" evidence="7">
    <location>
        <begin position="902"/>
        <end position="988"/>
    </location>
</feature>
<evidence type="ECO:0000256" key="1">
    <source>
        <dbReference type="ARBA" id="ARBA00022574"/>
    </source>
</evidence>
<proteinExistence type="predicted"/>
<keyword evidence="3" id="KW-0677">Repeat</keyword>
<dbReference type="Pfam" id="PF00400">
    <property type="entry name" value="WD40"/>
    <property type="match status" value="1"/>
</dbReference>
<keyword evidence="1 6" id="KW-0853">WD repeat</keyword>
<feature type="repeat" description="WD" evidence="6">
    <location>
        <begin position="366"/>
        <end position="399"/>
    </location>
</feature>
<dbReference type="EMBL" id="JAWRVI010000003">
    <property type="protein sequence ID" value="KAK4094351.1"/>
    <property type="molecule type" value="Genomic_DNA"/>
</dbReference>
<dbReference type="PANTHER" id="PTHR46200:SF1">
    <property type="entry name" value="GATOR COMPLEX PROTEIN WDR24"/>
    <property type="match status" value="1"/>
</dbReference>
<dbReference type="InterPro" id="IPR019775">
    <property type="entry name" value="WD40_repeat_CS"/>
</dbReference>
<feature type="region of interest" description="Disordered" evidence="7">
    <location>
        <begin position="552"/>
        <end position="604"/>
    </location>
</feature>
<feature type="compositionally biased region" description="Basic and acidic residues" evidence="7">
    <location>
        <begin position="812"/>
        <end position="822"/>
    </location>
</feature>
<keyword evidence="2" id="KW-0479">Metal-binding</keyword>
<dbReference type="PROSITE" id="PS00678">
    <property type="entry name" value="WD_REPEATS_1"/>
    <property type="match status" value="1"/>
</dbReference>
<evidence type="ECO:0000256" key="4">
    <source>
        <dbReference type="ARBA" id="ARBA00022771"/>
    </source>
</evidence>
<dbReference type="InterPro" id="IPR037590">
    <property type="entry name" value="WDR24"/>
</dbReference>
<gene>
    <name evidence="8" type="ORF">Purlil1_956</name>
</gene>
<dbReference type="InterPro" id="IPR015943">
    <property type="entry name" value="WD40/YVTN_repeat-like_dom_sf"/>
</dbReference>
<evidence type="ECO:0008006" key="10">
    <source>
        <dbReference type="Google" id="ProtNLM"/>
    </source>
</evidence>
<evidence type="ECO:0000256" key="3">
    <source>
        <dbReference type="ARBA" id="ARBA00022737"/>
    </source>
</evidence>
<feature type="compositionally biased region" description="Basic residues" evidence="7">
    <location>
        <begin position="583"/>
        <end position="592"/>
    </location>
</feature>
<keyword evidence="9" id="KW-1185">Reference proteome</keyword>
<evidence type="ECO:0000313" key="9">
    <source>
        <dbReference type="Proteomes" id="UP001287286"/>
    </source>
</evidence>
<feature type="region of interest" description="Disordered" evidence="7">
    <location>
        <begin position="1239"/>
        <end position="1376"/>
    </location>
</feature>
<feature type="compositionally biased region" description="Basic and acidic residues" evidence="7">
    <location>
        <begin position="730"/>
        <end position="740"/>
    </location>
</feature>
<accession>A0ABR0CEN3</accession>
<name>A0ABR0CEN3_PURLI</name>
<reference evidence="8 9" key="1">
    <citation type="journal article" date="2024" name="Microbiol. Resour. Announc.">
        <title>Genome annotations for the ascomycete fungi Trichoderma harzianum, Trichoderma aggressivum, and Purpureocillium lilacinum.</title>
        <authorList>
            <person name="Beijen E.P.W."/>
            <person name="Ohm R.A."/>
        </authorList>
    </citation>
    <scope>NUCLEOTIDE SEQUENCE [LARGE SCALE GENOMIC DNA]</scope>
    <source>
        <strain evidence="8 9">CBS 150709</strain>
    </source>
</reference>
<dbReference type="SUPFAM" id="SSF50978">
    <property type="entry name" value="WD40 repeat-like"/>
    <property type="match status" value="1"/>
</dbReference>
<evidence type="ECO:0000256" key="2">
    <source>
        <dbReference type="ARBA" id="ARBA00022723"/>
    </source>
</evidence>
<comment type="caution">
    <text evidence="8">The sequence shown here is derived from an EMBL/GenBank/DDBJ whole genome shotgun (WGS) entry which is preliminary data.</text>
</comment>
<dbReference type="PROSITE" id="PS50294">
    <property type="entry name" value="WD_REPEATS_REGION"/>
    <property type="match status" value="1"/>
</dbReference>
<feature type="compositionally biased region" description="Basic and acidic residues" evidence="7">
    <location>
        <begin position="919"/>
        <end position="934"/>
    </location>
</feature>
<dbReference type="PROSITE" id="PS51257">
    <property type="entry name" value="PROKAR_LIPOPROTEIN"/>
    <property type="match status" value="1"/>
</dbReference>
<dbReference type="InterPro" id="IPR001680">
    <property type="entry name" value="WD40_rpt"/>
</dbReference>
<sequence>MARKAAVAQPPTEALAGRGSVQVVWAAVQAAQACGRYCASDCVMMGVEPKGGRIEHCSPHIRASPTASLTLALTTPIVPIDHIDRDARDIATVASPAHTAQLHVSLRTPDAPLTGQWRPPRVTAAMYNRDSKLMRKLLGKGAADPDPVPPPTYRPPKSQNAVYPAGVPVACFDVAPDRRAAVLAGPHVLKTVVLEPGFSVSQGVDVRAAITTRQPAGGVAADQLNIRDAKWHGNSSTIFTACAGGKIFAYDVARLGAGSASEPIEYIQMQEDSRQVNTLDVNPHLKSWVLSGSQDGAARVFDASTPIQNRSGVLTFRQRFAPLRCIESVRQVKWSPRVGHEMACCTDGGIVLKWDVRQPSRPLLRINAHEKGCSAIAWHPDGIHLMSAGADTKMHVWDLGPSADKRQKPKFTISTPAPVVAVAWRPGLWSTTAQTRRLAQVAVSYDETSNRRYGTSAVHIWDLARPTMPYKEIERFESSPSALAWQDRDMLWTVGPDGMFNQCDVAFAPRVLDRQSTSAMAFSPRGDVVMFLDERPQSQRPRPSVVHEPEIHRQTYSSSPNAPVLSVSRSDSEDEVMGTFLGPRRRHRRRLSGRQLSTTPPGAEDKLLNLEQSVSVTGVFKTQQAMASGRIPAAKPVHLYQYLSGAYLETLHNELPHVEGKPLVERVGNIMEQFARAAETATMYRLAQTWRILAYAMTLLLNRRAQYHLECRVGQFQKLPSEDRVRLRLPDAHGGEETPRRPSTQRGSIDGRFLSRSLLAEEIESTSNVPTPVARPADDIATGHHEAYEYGRKLTPIVEPESLNLGPAAHGSFRESPRRRLDSGPISETSHDSEHSQTSYTEGYDFYDAEVLAKAIDVPMPRYRGRTVRHDSDESFGQMFSISEGKRSARSGSSGDVFAKPIARQESALERSSASSVDNDSRRQSPTKYRKDSSDEMFMISQTTKSDEYPSQSFTDSDRKPSDAPEVETNRPHSPSKPAVAPKHDPRKHVIETDYLPWDDDPLYPFPLTDKDALPSPLDPYALLTRALEFETRTSALNASAMVLLLKPLVPESVIDGHRASAILRQHHSRLARMSLFVEAALLRNLCVKGWPAGLPDWGDNYTAIFAPAQQGVKVGLFCPSCRKPHEVDPARGSEAVWTCERCRAAMGPCAVCGHREPERPADIPDEIADAPGPKDTWLEGWWFCPGCAHGGHASCLQTWHAALDPAPSSDPSGKYSDGCCPSDGCGHACLPGRYRGETTTQRAEDVSRAAVDAARTPESAHHERRASGAFYNRSNNNSRSNSRRTSPARSSNNPSGLDRTGGGPAANVKSDGNDVPQSKAVGMAREALMGGGKGASASPAGGILSSSPGSARQVGTPGSERERRKSVKFARTDRT</sequence>
<feature type="region of interest" description="Disordered" evidence="7">
    <location>
        <begin position="802"/>
        <end position="841"/>
    </location>
</feature>
<evidence type="ECO:0000313" key="8">
    <source>
        <dbReference type="EMBL" id="KAK4094351.1"/>
    </source>
</evidence>
<dbReference type="Proteomes" id="UP001287286">
    <property type="component" value="Unassembled WGS sequence"/>
</dbReference>
<feature type="compositionally biased region" description="Low complexity" evidence="7">
    <location>
        <begin position="1273"/>
        <end position="1296"/>
    </location>
</feature>
<feature type="region of interest" description="Disordered" evidence="7">
    <location>
        <begin position="139"/>
        <end position="158"/>
    </location>
</feature>
<organism evidence="8 9">
    <name type="scientific">Purpureocillium lilacinum</name>
    <name type="common">Paecilomyces lilacinus</name>
    <dbReference type="NCBI Taxonomy" id="33203"/>
    <lineage>
        <taxon>Eukaryota</taxon>
        <taxon>Fungi</taxon>
        <taxon>Dikarya</taxon>
        <taxon>Ascomycota</taxon>
        <taxon>Pezizomycotina</taxon>
        <taxon>Sordariomycetes</taxon>
        <taxon>Hypocreomycetidae</taxon>
        <taxon>Hypocreales</taxon>
        <taxon>Ophiocordycipitaceae</taxon>
        <taxon>Purpureocillium</taxon>
    </lineage>
</organism>
<evidence type="ECO:0000256" key="7">
    <source>
        <dbReference type="SAM" id="MobiDB-lite"/>
    </source>
</evidence>
<evidence type="ECO:0000256" key="5">
    <source>
        <dbReference type="ARBA" id="ARBA00022833"/>
    </source>
</evidence>
<dbReference type="PANTHER" id="PTHR46200">
    <property type="entry name" value="GATOR COMPLEX PROTEIN WDR24"/>
    <property type="match status" value="1"/>
</dbReference>
<feature type="compositionally biased region" description="Polar residues" evidence="7">
    <location>
        <begin position="940"/>
        <end position="955"/>
    </location>
</feature>
<dbReference type="SMART" id="SM00320">
    <property type="entry name" value="WD40"/>
    <property type="match status" value="5"/>
</dbReference>
<keyword evidence="5" id="KW-0862">Zinc</keyword>
<feature type="region of interest" description="Disordered" evidence="7">
    <location>
        <begin position="730"/>
        <end position="751"/>
    </location>
</feature>
<dbReference type="PROSITE" id="PS50082">
    <property type="entry name" value="WD_REPEATS_2"/>
    <property type="match status" value="1"/>
</dbReference>